<comment type="function">
    <text evidence="6">Plays a role in transport between endoplasmic reticulum and Golgi.</text>
</comment>
<dbReference type="OrthoDB" id="270930at2759"/>
<comment type="subcellular location">
    <subcellularLocation>
        <location evidence="6">Endoplasmic reticulum membrane</location>
        <topology evidence="6">Multi-pass membrane protein</topology>
    </subcellularLocation>
    <subcellularLocation>
        <location evidence="6">Endoplasmic reticulum-Golgi intermediate compartment membrane</location>
        <topology evidence="6">Multi-pass membrane protein</topology>
    </subcellularLocation>
    <subcellularLocation>
        <location evidence="6">Golgi apparatus membrane</location>
        <topology evidence="6">Multi-pass membrane protein</topology>
    </subcellularLocation>
    <subcellularLocation>
        <location evidence="1">Membrane</location>
        <topology evidence="1">Multi-pass membrane protein</topology>
    </subcellularLocation>
</comment>
<dbReference type="GO" id="GO:0030134">
    <property type="term" value="C:COPII-coated ER to Golgi transport vesicle"/>
    <property type="evidence" value="ECO:0007669"/>
    <property type="project" value="EnsemblFungi"/>
</dbReference>
<keyword evidence="10" id="KW-1185">Reference proteome</keyword>
<dbReference type="Pfam" id="PF07970">
    <property type="entry name" value="COPIIcoated_ERV"/>
    <property type="match status" value="1"/>
</dbReference>
<reference evidence="10" key="1">
    <citation type="submission" date="2016-11" db="EMBL/GenBank/DDBJ databases">
        <authorList>
            <person name="Guldener U."/>
        </authorList>
    </citation>
    <scope>NUCLEOTIDE SEQUENCE [LARGE SCALE GENOMIC DNA]</scope>
</reference>
<dbReference type="VEuPathDB" id="FungiDB:HGUI_01121"/>
<proteinExistence type="inferred from homology"/>
<feature type="domain" description="Endoplasmic reticulum vesicle transporter N-terminal" evidence="8">
    <location>
        <begin position="8"/>
        <end position="96"/>
    </location>
</feature>
<dbReference type="PANTHER" id="PTHR10984:SF25">
    <property type="entry name" value="ENDOPLASMIC RETICULUM-GOLGI INTERMEDIATE COMPARTMENT PROTEIN 3"/>
    <property type="match status" value="1"/>
</dbReference>
<dbReference type="Proteomes" id="UP000183365">
    <property type="component" value="Unassembled WGS sequence"/>
</dbReference>
<dbReference type="InterPro" id="IPR039542">
    <property type="entry name" value="Erv_N"/>
</dbReference>
<organism evidence="9 10">
    <name type="scientific">Hanseniaspora guilliermondii</name>
    <dbReference type="NCBI Taxonomy" id="56406"/>
    <lineage>
        <taxon>Eukaryota</taxon>
        <taxon>Fungi</taxon>
        <taxon>Dikarya</taxon>
        <taxon>Ascomycota</taxon>
        <taxon>Saccharomycotina</taxon>
        <taxon>Saccharomycetes</taxon>
        <taxon>Saccharomycodales</taxon>
        <taxon>Saccharomycodaceae</taxon>
        <taxon>Hanseniaspora</taxon>
    </lineage>
</organism>
<dbReference type="GO" id="GO:0061852">
    <property type="term" value="C:retrograde transporter complex, Golgi to ER"/>
    <property type="evidence" value="ECO:0007669"/>
    <property type="project" value="EnsemblFungi"/>
</dbReference>
<keyword evidence="6" id="KW-0256">Endoplasmic reticulum</keyword>
<feature type="domain" description="Endoplasmic reticulum vesicle transporter C-terminal" evidence="7">
    <location>
        <begin position="107"/>
        <end position="331"/>
    </location>
</feature>
<evidence type="ECO:0000259" key="8">
    <source>
        <dbReference type="Pfam" id="PF13850"/>
    </source>
</evidence>
<dbReference type="AlphaFoldDB" id="A0A1L0CKL1"/>
<keyword evidence="3 6" id="KW-0812">Transmembrane</keyword>
<feature type="transmembrane region" description="Helical" evidence="6">
    <location>
        <begin position="27"/>
        <end position="46"/>
    </location>
</feature>
<dbReference type="Pfam" id="PF13850">
    <property type="entry name" value="ERGIC_N"/>
    <property type="match status" value="1"/>
</dbReference>
<evidence type="ECO:0000256" key="3">
    <source>
        <dbReference type="ARBA" id="ARBA00022692"/>
    </source>
</evidence>
<accession>A0A1L0CKL1</accession>
<dbReference type="InterPro" id="IPR045888">
    <property type="entry name" value="Erv"/>
</dbReference>
<dbReference type="GO" id="GO:0000139">
    <property type="term" value="C:Golgi membrane"/>
    <property type="evidence" value="ECO:0007669"/>
    <property type="project" value="UniProtKB-SubCell"/>
</dbReference>
<evidence type="ECO:0000256" key="1">
    <source>
        <dbReference type="ARBA" id="ARBA00004141"/>
    </source>
</evidence>
<dbReference type="GO" id="GO:0006888">
    <property type="term" value="P:endoplasmic reticulum to Golgi vesicle-mediated transport"/>
    <property type="evidence" value="ECO:0007669"/>
    <property type="project" value="UniProtKB-UniRule"/>
</dbReference>
<evidence type="ECO:0000256" key="2">
    <source>
        <dbReference type="ARBA" id="ARBA00005648"/>
    </source>
</evidence>
<dbReference type="PANTHER" id="PTHR10984">
    <property type="entry name" value="ENDOPLASMIC RETICULUM-GOLGI INTERMEDIATE COMPARTMENT PROTEIN"/>
    <property type="match status" value="1"/>
</dbReference>
<comment type="similarity">
    <text evidence="2 6">Belongs to the ERGIC family.</text>
</comment>
<dbReference type="GO" id="GO:0006890">
    <property type="term" value="P:retrograde vesicle-mediated transport, Golgi to endoplasmic reticulum"/>
    <property type="evidence" value="ECO:0007669"/>
    <property type="project" value="EnsemblFungi"/>
</dbReference>
<sequence length="347" mass="40043">MSLAQKLLKIDAFTKTKDDVRIRTRSGGLITIMLLLTSLILIINEWKMFNTIQIIPSLVVDRDRNKRMNMFLDIDFLNMPCDYLYLDMMDESGEIQLDITGTENCQKTQLSDGSCNVKGNVYLNRLQGHFHFAPGKPYQNPVTGQHSHDIQEYGNKNFDHKINKISFDYDEDLTSNNDNKLIQSFFEGSINQVISEPLTGTEVLDGDSYKQYSYFLKIVPTRFEDLTKRPHPNRHKSELLLDGTSHDSKIKKVEKIQYTATTHSKPINGGRDEDHPNTLHQRGGIPGMFFVFDISSLKIINKLQYRMNWYGFILNLLSSLGGIFALYTVLDKVAYKTINYYRLKKDQ</sequence>
<evidence type="ECO:0000313" key="10">
    <source>
        <dbReference type="Proteomes" id="UP000183365"/>
    </source>
</evidence>
<keyword evidence="6" id="KW-0813">Transport</keyword>
<keyword evidence="4 6" id="KW-1133">Transmembrane helix</keyword>
<protein>
    <recommendedName>
        <fullName evidence="6">Endoplasmic reticulum-Golgi intermediate compartment protein</fullName>
    </recommendedName>
</protein>
<evidence type="ECO:0000256" key="5">
    <source>
        <dbReference type="ARBA" id="ARBA00023136"/>
    </source>
</evidence>
<keyword evidence="5 6" id="KW-0472">Membrane</keyword>
<dbReference type="GO" id="GO:0033116">
    <property type="term" value="C:endoplasmic reticulum-Golgi intermediate compartment membrane"/>
    <property type="evidence" value="ECO:0007669"/>
    <property type="project" value="UniProtKB-SubCell"/>
</dbReference>
<feature type="transmembrane region" description="Helical" evidence="6">
    <location>
        <begin position="309"/>
        <end position="330"/>
    </location>
</feature>
<evidence type="ECO:0000313" key="9">
    <source>
        <dbReference type="EMBL" id="SGZ38921.1"/>
    </source>
</evidence>
<gene>
    <name evidence="9" type="ORF">HGUI_01121</name>
</gene>
<dbReference type="InterPro" id="IPR012936">
    <property type="entry name" value="Erv_C"/>
</dbReference>
<keyword evidence="6" id="KW-0333">Golgi apparatus</keyword>
<dbReference type="EMBL" id="FQNF01000014">
    <property type="protein sequence ID" value="SGZ38921.1"/>
    <property type="molecule type" value="Genomic_DNA"/>
</dbReference>
<dbReference type="GO" id="GO:0005789">
    <property type="term" value="C:endoplasmic reticulum membrane"/>
    <property type="evidence" value="ECO:0007669"/>
    <property type="project" value="UniProtKB-SubCell"/>
</dbReference>
<evidence type="ECO:0000256" key="6">
    <source>
        <dbReference type="RuleBase" id="RU369013"/>
    </source>
</evidence>
<evidence type="ECO:0000259" key="7">
    <source>
        <dbReference type="Pfam" id="PF07970"/>
    </source>
</evidence>
<keyword evidence="6" id="KW-0931">ER-Golgi transport</keyword>
<evidence type="ECO:0000256" key="4">
    <source>
        <dbReference type="ARBA" id="ARBA00022989"/>
    </source>
</evidence>
<name>A0A1L0CKL1_9ASCO</name>